<dbReference type="InterPro" id="IPR000192">
    <property type="entry name" value="Aminotrans_V_dom"/>
</dbReference>
<dbReference type="OrthoDB" id="7592443at2"/>
<accession>A0A100YWU6</accession>
<keyword evidence="7" id="KW-1185">Reference proteome</keyword>
<evidence type="ECO:0000313" key="6">
    <source>
        <dbReference type="EMBL" id="KUH59166.1"/>
    </source>
</evidence>
<keyword evidence="2" id="KW-0663">Pyridoxal phosphate</keyword>
<reference evidence="6 7" key="1">
    <citation type="submission" date="2015-12" db="EMBL/GenBank/DDBJ databases">
        <title>Draft Genome Sequence of Olsenella scatoligenes SK9K4T; a Producer of 3-Methylindole- (skatole) and 4-Methylphenol- (p-cresol) Isolated from Pig Feces.</title>
        <authorList>
            <person name="Li X."/>
            <person name="Borg B."/>
            <person name="Canibe N."/>
        </authorList>
    </citation>
    <scope>NUCLEOTIDE SEQUENCE [LARGE SCALE GENOMIC DNA]</scope>
    <source>
        <strain evidence="6 7">SK9K4</strain>
    </source>
</reference>
<name>A0A100YWU6_TRASO</name>
<comment type="cofactor">
    <cofactor evidence="1 4">
        <name>pyridoxal 5'-phosphate</name>
        <dbReference type="ChEBI" id="CHEBI:597326"/>
    </cofactor>
</comment>
<dbReference type="Gene3D" id="3.90.1150.10">
    <property type="entry name" value="Aspartate Aminotransferase, domain 1"/>
    <property type="match status" value="1"/>
</dbReference>
<evidence type="ECO:0000256" key="1">
    <source>
        <dbReference type="ARBA" id="ARBA00001933"/>
    </source>
</evidence>
<dbReference type="InterPro" id="IPR015424">
    <property type="entry name" value="PyrdxlP-dep_Trfase"/>
</dbReference>
<dbReference type="InterPro" id="IPR020578">
    <property type="entry name" value="Aminotrans_V_PyrdxlP_BS"/>
</dbReference>
<dbReference type="Pfam" id="PF00266">
    <property type="entry name" value="Aminotran_5"/>
    <property type="match status" value="1"/>
</dbReference>
<dbReference type="PANTHER" id="PTHR43586:SF4">
    <property type="entry name" value="ISOPENICILLIN N EPIMERASE"/>
    <property type="match status" value="1"/>
</dbReference>
<dbReference type="InterPro" id="IPR015422">
    <property type="entry name" value="PyrdxlP-dep_Trfase_small"/>
</dbReference>
<evidence type="ECO:0000313" key="7">
    <source>
        <dbReference type="Proteomes" id="UP000054078"/>
    </source>
</evidence>
<evidence type="ECO:0000256" key="2">
    <source>
        <dbReference type="ARBA" id="ARBA00022898"/>
    </source>
</evidence>
<dbReference type="STRING" id="1299998.AUL39_02200"/>
<protein>
    <submittedName>
        <fullName evidence="6">Cysteine desulfurase</fullName>
    </submittedName>
</protein>
<dbReference type="SUPFAM" id="SSF53383">
    <property type="entry name" value="PLP-dependent transferases"/>
    <property type="match status" value="1"/>
</dbReference>
<dbReference type="PROSITE" id="PS00595">
    <property type="entry name" value="AA_TRANSFER_CLASS_5"/>
    <property type="match status" value="1"/>
</dbReference>
<gene>
    <name evidence="6" type="ORF">AUL39_02200</name>
</gene>
<comment type="caution">
    <text evidence="6">The sequence shown here is derived from an EMBL/GenBank/DDBJ whole genome shotgun (WGS) entry which is preliminary data.</text>
</comment>
<feature type="domain" description="Aminotransferase class V" evidence="5">
    <location>
        <begin position="2"/>
        <end position="379"/>
    </location>
</feature>
<dbReference type="PANTHER" id="PTHR43586">
    <property type="entry name" value="CYSTEINE DESULFURASE"/>
    <property type="match status" value="1"/>
</dbReference>
<evidence type="ECO:0000259" key="5">
    <source>
        <dbReference type="Pfam" id="PF00266"/>
    </source>
</evidence>
<dbReference type="Proteomes" id="UP000054078">
    <property type="component" value="Unassembled WGS sequence"/>
</dbReference>
<sequence length="399" mass="41431">MIYLNCAATSYQRPECVIDAVADALRTFGSCGRGAHESELAAARSIALARERVSALLGFGHPERLVFAANATEALNMAILGTVPDGGRVVATDWDHNSILRPLYRLRDERGVTLSFAAADRRGVLDIDALVNAIVPGTSLVCLTHASNLTGNVLSREELARVVKAAHGVGAPVLLDCAQTAGARPICMDELGIDLVAFTGHKALMGPQGTGGLAVAPGVDVHPVLRGGTGVLSFEEGQPAGYPEHLEAGTLNGHGIAGLSAAAAWIAEKGLDTIHAHDLALVRRFVTGVRRVGATIYGNFPATEEGLLAPGFDHAPVVSVNLPGWDSSEVADALGHDYDIAVRAGGHCAPRMHRALGTQDSGAVRFSFGCFTTEEDVDAALTALAELAAEGEGDDDVTS</sequence>
<evidence type="ECO:0000256" key="3">
    <source>
        <dbReference type="RuleBase" id="RU004075"/>
    </source>
</evidence>
<organism evidence="6 7">
    <name type="scientific">Tractidigestivibacter scatoligenes</name>
    <name type="common">Olsenella scatoligenes</name>
    <dbReference type="NCBI Taxonomy" id="1299998"/>
    <lineage>
        <taxon>Bacteria</taxon>
        <taxon>Bacillati</taxon>
        <taxon>Actinomycetota</taxon>
        <taxon>Coriobacteriia</taxon>
        <taxon>Coriobacteriales</taxon>
        <taxon>Atopobiaceae</taxon>
        <taxon>Tractidigestivibacter</taxon>
    </lineage>
</organism>
<dbReference type="InterPro" id="IPR015421">
    <property type="entry name" value="PyrdxlP-dep_Trfase_major"/>
</dbReference>
<dbReference type="EMBL" id="LOJF01000001">
    <property type="protein sequence ID" value="KUH59166.1"/>
    <property type="molecule type" value="Genomic_DNA"/>
</dbReference>
<proteinExistence type="inferred from homology"/>
<evidence type="ECO:0000256" key="4">
    <source>
        <dbReference type="RuleBase" id="RU004504"/>
    </source>
</evidence>
<dbReference type="Gene3D" id="3.40.640.10">
    <property type="entry name" value="Type I PLP-dependent aspartate aminotransferase-like (Major domain)"/>
    <property type="match status" value="1"/>
</dbReference>
<dbReference type="RefSeq" id="WP_059053149.1">
    <property type="nucleotide sequence ID" value="NZ_LOJF01000001.1"/>
</dbReference>
<comment type="similarity">
    <text evidence="3">Belongs to the class-V pyridoxal-phosphate-dependent aminotransferase family.</text>
</comment>
<dbReference type="AlphaFoldDB" id="A0A100YWU6"/>